<protein>
    <submittedName>
        <fullName evidence="1">Uncharacterized protein</fullName>
    </submittedName>
</protein>
<accession>A0AA35YLY3</accession>
<evidence type="ECO:0000313" key="2">
    <source>
        <dbReference type="Proteomes" id="UP001177003"/>
    </source>
</evidence>
<name>A0AA35YLY3_LACSI</name>
<keyword evidence="2" id="KW-1185">Reference proteome</keyword>
<reference evidence="1" key="1">
    <citation type="submission" date="2023-04" db="EMBL/GenBank/DDBJ databases">
        <authorList>
            <person name="Vijverberg K."/>
            <person name="Xiong W."/>
            <person name="Schranz E."/>
        </authorList>
    </citation>
    <scope>NUCLEOTIDE SEQUENCE</scope>
</reference>
<sequence length="120" mass="14311">MGVQDVFMDYFYNGFDYYCNYVDHEAIGEVVHPNLGGRYIPKELLHVKSLITPTFLIIRLAMLHEEEEKKERSVLVVEFTKKHHHQHHHHLFFLLNLCKCQRLNLYCIIHLDPKFCIISS</sequence>
<dbReference type="EMBL" id="OX465079">
    <property type="protein sequence ID" value="CAI9276488.1"/>
    <property type="molecule type" value="Genomic_DNA"/>
</dbReference>
<evidence type="ECO:0000313" key="1">
    <source>
        <dbReference type="EMBL" id="CAI9276488.1"/>
    </source>
</evidence>
<proteinExistence type="predicted"/>
<dbReference type="Proteomes" id="UP001177003">
    <property type="component" value="Chromosome 3"/>
</dbReference>
<gene>
    <name evidence="1" type="ORF">LSALG_LOCUS16462</name>
</gene>
<organism evidence="1 2">
    <name type="scientific">Lactuca saligna</name>
    <name type="common">Willowleaf lettuce</name>
    <dbReference type="NCBI Taxonomy" id="75948"/>
    <lineage>
        <taxon>Eukaryota</taxon>
        <taxon>Viridiplantae</taxon>
        <taxon>Streptophyta</taxon>
        <taxon>Embryophyta</taxon>
        <taxon>Tracheophyta</taxon>
        <taxon>Spermatophyta</taxon>
        <taxon>Magnoliopsida</taxon>
        <taxon>eudicotyledons</taxon>
        <taxon>Gunneridae</taxon>
        <taxon>Pentapetalae</taxon>
        <taxon>asterids</taxon>
        <taxon>campanulids</taxon>
        <taxon>Asterales</taxon>
        <taxon>Asteraceae</taxon>
        <taxon>Cichorioideae</taxon>
        <taxon>Cichorieae</taxon>
        <taxon>Lactucinae</taxon>
        <taxon>Lactuca</taxon>
    </lineage>
</organism>
<dbReference type="AlphaFoldDB" id="A0AA35YLY3"/>